<evidence type="ECO:0000313" key="2">
    <source>
        <dbReference type="EMBL" id="QPJ61391.1"/>
    </source>
</evidence>
<dbReference type="KEGG" id="nli:G3M70_05615"/>
<protein>
    <submittedName>
        <fullName evidence="2">DUF1566 domain-containing protein</fullName>
    </submittedName>
</protein>
<organism evidence="2 3">
    <name type="scientific">Candidatus Nitronauta litoralis</name>
    <dbReference type="NCBI Taxonomy" id="2705533"/>
    <lineage>
        <taxon>Bacteria</taxon>
        <taxon>Pseudomonadati</taxon>
        <taxon>Nitrospinota/Tectimicrobiota group</taxon>
        <taxon>Nitrospinota</taxon>
        <taxon>Nitrospinia</taxon>
        <taxon>Nitrospinales</taxon>
        <taxon>Nitrospinaceae</taxon>
        <taxon>Candidatus Nitronauta</taxon>
    </lineage>
</organism>
<dbReference type="AlphaFoldDB" id="A0A7T0BUU8"/>
<dbReference type="Pfam" id="PF07603">
    <property type="entry name" value="Lcl_C"/>
    <property type="match status" value="1"/>
</dbReference>
<sequence>MPLKKSRFLKDGDHAIYDSASSLTWTAQDSRLATGKELSWDQANEWAKTQNEEKLGGHNNWRLPTVEEALTLFDPQKLNKDFKGGDIHLDSTFPPGAGNCTWTSSERGAEAQIVFFLNGCPYWYKKDDQTISHSVRLVRRG</sequence>
<name>A0A7T0BUU8_9BACT</name>
<dbReference type="InterPro" id="IPR011460">
    <property type="entry name" value="Lcl_C"/>
</dbReference>
<evidence type="ECO:0000259" key="1">
    <source>
        <dbReference type="Pfam" id="PF07603"/>
    </source>
</evidence>
<feature type="domain" description="Lcl C-terminal" evidence="1">
    <location>
        <begin position="15"/>
        <end position="139"/>
    </location>
</feature>
<evidence type="ECO:0000313" key="3">
    <source>
        <dbReference type="Proteomes" id="UP000594688"/>
    </source>
</evidence>
<proteinExistence type="predicted"/>
<reference evidence="2 3" key="1">
    <citation type="submission" date="2020-02" db="EMBL/GenBank/DDBJ databases">
        <title>Genomic and physiological characterization of two novel Nitrospinaceae genera.</title>
        <authorList>
            <person name="Mueller A.J."/>
            <person name="Jung M.-Y."/>
            <person name="Strachan C.R."/>
            <person name="Herbold C.W."/>
            <person name="Kirkegaard R.H."/>
            <person name="Daims H."/>
        </authorList>
    </citation>
    <scope>NUCLEOTIDE SEQUENCE [LARGE SCALE GENOMIC DNA]</scope>
    <source>
        <strain evidence="2">EB</strain>
    </source>
</reference>
<dbReference type="EMBL" id="CP048685">
    <property type="protein sequence ID" value="QPJ61391.1"/>
    <property type="molecule type" value="Genomic_DNA"/>
</dbReference>
<dbReference type="Proteomes" id="UP000594688">
    <property type="component" value="Chromosome"/>
</dbReference>
<gene>
    <name evidence="2" type="ORF">G3M70_05615</name>
</gene>
<accession>A0A7T0BUU8</accession>